<evidence type="ECO:0000313" key="13">
    <source>
        <dbReference type="EMBL" id="RBP59099.1"/>
    </source>
</evidence>
<feature type="binding site" evidence="10">
    <location>
        <begin position="151"/>
        <end position="154"/>
    </location>
    <ligand>
        <name>GTP</name>
        <dbReference type="ChEBI" id="CHEBI:37565"/>
    </ligand>
</feature>
<dbReference type="GO" id="GO:0003924">
    <property type="term" value="F:GTPase activity"/>
    <property type="evidence" value="ECO:0007669"/>
    <property type="project" value="UniProtKB-UniRule"/>
</dbReference>
<keyword evidence="6 10" id="KW-0378">Hydrolase</keyword>
<dbReference type="InterPro" id="IPR004881">
    <property type="entry name" value="Ribosome_biogen_GTPase_RsgA"/>
</dbReference>
<evidence type="ECO:0000256" key="10">
    <source>
        <dbReference type="HAMAP-Rule" id="MF_01820"/>
    </source>
</evidence>
<keyword evidence="9 10" id="KW-0342">GTP-binding</keyword>
<keyword evidence="1 10" id="KW-0963">Cytoplasm</keyword>
<feature type="domain" description="CP-type G" evidence="12">
    <location>
        <begin position="104"/>
        <end position="260"/>
    </location>
</feature>
<comment type="similarity">
    <text evidence="10">Belongs to the TRAFAC class YlqF/YawG GTPase family. RsgA subfamily.</text>
</comment>
<dbReference type="SUPFAM" id="SSF50249">
    <property type="entry name" value="Nucleic acid-binding proteins"/>
    <property type="match status" value="1"/>
</dbReference>
<comment type="subcellular location">
    <subcellularLocation>
        <location evidence="10">Cytoplasm</location>
    </subcellularLocation>
</comment>
<comment type="subunit">
    <text evidence="10">Monomer. Associates with 30S ribosomal subunit, binds 16S rRNA.</text>
</comment>
<keyword evidence="14" id="KW-1185">Reference proteome</keyword>
<gene>
    <name evidence="10" type="primary">rsgA</name>
    <name evidence="13" type="ORF">DES36_12041</name>
</gene>
<comment type="cofactor">
    <cofactor evidence="10">
        <name>Zn(2+)</name>
        <dbReference type="ChEBI" id="CHEBI:29105"/>
    </cofactor>
    <text evidence="10">Binds 1 zinc ion per subunit.</text>
</comment>
<organism evidence="13 14">
    <name type="scientific">Alkalibaculum bacchi</name>
    <dbReference type="NCBI Taxonomy" id="645887"/>
    <lineage>
        <taxon>Bacteria</taxon>
        <taxon>Bacillati</taxon>
        <taxon>Bacillota</taxon>
        <taxon>Clostridia</taxon>
        <taxon>Eubacteriales</taxon>
        <taxon>Eubacteriaceae</taxon>
        <taxon>Alkalibaculum</taxon>
    </lineage>
</organism>
<dbReference type="NCBIfam" id="TIGR00157">
    <property type="entry name" value="ribosome small subunit-dependent GTPase A"/>
    <property type="match status" value="1"/>
</dbReference>
<dbReference type="RefSeq" id="WP_113921588.1">
    <property type="nucleotide sequence ID" value="NZ_QNRX01000020.1"/>
</dbReference>
<dbReference type="InterPro" id="IPR012340">
    <property type="entry name" value="NA-bd_OB-fold"/>
</dbReference>
<dbReference type="PROSITE" id="PS50936">
    <property type="entry name" value="ENGC_GTPASE"/>
    <property type="match status" value="1"/>
</dbReference>
<evidence type="ECO:0000256" key="8">
    <source>
        <dbReference type="ARBA" id="ARBA00022884"/>
    </source>
</evidence>
<keyword evidence="4 10" id="KW-0699">rRNA-binding</keyword>
<name>A0A366HYI5_9FIRM</name>
<comment type="function">
    <text evidence="10">One of several proteins that assist in the late maturation steps of the functional core of the 30S ribosomal subunit. Helps release RbfA from mature subunits. May play a role in the assembly of ribosomal proteins into the subunit. Circularly permuted GTPase that catalyzes slow GTP hydrolysis, GTPase activity is stimulated by the 30S ribosomal subunit.</text>
</comment>
<feature type="domain" description="EngC GTPase" evidence="11">
    <location>
        <begin position="112"/>
        <end position="258"/>
    </location>
</feature>
<accession>A0A366HYI5</accession>
<evidence type="ECO:0000259" key="11">
    <source>
        <dbReference type="PROSITE" id="PS50936"/>
    </source>
</evidence>
<reference evidence="13 14" key="1">
    <citation type="submission" date="2018-06" db="EMBL/GenBank/DDBJ databases">
        <title>Genomic Encyclopedia of Type Strains, Phase IV (KMG-IV): sequencing the most valuable type-strain genomes for metagenomic binning, comparative biology and taxonomic classification.</title>
        <authorList>
            <person name="Goeker M."/>
        </authorList>
    </citation>
    <scope>NUCLEOTIDE SEQUENCE [LARGE SCALE GENOMIC DNA]</scope>
    <source>
        <strain evidence="13 14">DSM 22112</strain>
    </source>
</reference>
<feature type="binding site" evidence="10">
    <location>
        <begin position="203"/>
        <end position="211"/>
    </location>
    <ligand>
        <name>GTP</name>
        <dbReference type="ChEBI" id="CHEBI:37565"/>
    </ligand>
</feature>
<evidence type="ECO:0000256" key="3">
    <source>
        <dbReference type="ARBA" id="ARBA00022723"/>
    </source>
</evidence>
<keyword evidence="2 10" id="KW-0690">Ribosome biogenesis</keyword>
<keyword evidence="7 10" id="KW-0862">Zinc</keyword>
<dbReference type="AlphaFoldDB" id="A0A366HYI5"/>
<dbReference type="GO" id="GO:0005737">
    <property type="term" value="C:cytoplasm"/>
    <property type="evidence" value="ECO:0007669"/>
    <property type="project" value="UniProtKB-SubCell"/>
</dbReference>
<feature type="binding site" evidence="10">
    <location>
        <position position="281"/>
    </location>
    <ligand>
        <name>Zn(2+)</name>
        <dbReference type="ChEBI" id="CHEBI:29105"/>
    </ligand>
</feature>
<evidence type="ECO:0000256" key="5">
    <source>
        <dbReference type="ARBA" id="ARBA00022741"/>
    </source>
</evidence>
<feature type="binding site" evidence="10">
    <location>
        <position position="294"/>
    </location>
    <ligand>
        <name>Zn(2+)</name>
        <dbReference type="ChEBI" id="CHEBI:29105"/>
    </ligand>
</feature>
<keyword evidence="8 10" id="KW-0694">RNA-binding</keyword>
<evidence type="ECO:0000256" key="2">
    <source>
        <dbReference type="ARBA" id="ARBA00022517"/>
    </source>
</evidence>
<dbReference type="Proteomes" id="UP000253490">
    <property type="component" value="Unassembled WGS sequence"/>
</dbReference>
<dbReference type="Pfam" id="PF03193">
    <property type="entry name" value="RsgA_GTPase"/>
    <property type="match status" value="1"/>
</dbReference>
<dbReference type="InterPro" id="IPR010914">
    <property type="entry name" value="RsgA_GTPase_dom"/>
</dbReference>
<evidence type="ECO:0000256" key="1">
    <source>
        <dbReference type="ARBA" id="ARBA00022490"/>
    </source>
</evidence>
<dbReference type="PANTHER" id="PTHR32120:SF10">
    <property type="entry name" value="SMALL RIBOSOMAL SUBUNIT BIOGENESIS GTPASE RSGA"/>
    <property type="match status" value="1"/>
</dbReference>
<dbReference type="HAMAP" id="MF_01820">
    <property type="entry name" value="GTPase_RsgA"/>
    <property type="match status" value="1"/>
</dbReference>
<dbReference type="InterPro" id="IPR030378">
    <property type="entry name" value="G_CP_dom"/>
</dbReference>
<evidence type="ECO:0000256" key="6">
    <source>
        <dbReference type="ARBA" id="ARBA00022801"/>
    </source>
</evidence>
<protein>
    <recommendedName>
        <fullName evidence="10">Small ribosomal subunit biogenesis GTPase RsgA</fullName>
        <ecNumber evidence="10">3.6.1.-</ecNumber>
    </recommendedName>
</protein>
<dbReference type="PANTHER" id="PTHR32120">
    <property type="entry name" value="SMALL RIBOSOMAL SUBUNIT BIOGENESIS GTPASE RSGA"/>
    <property type="match status" value="1"/>
</dbReference>
<evidence type="ECO:0000256" key="7">
    <source>
        <dbReference type="ARBA" id="ARBA00022833"/>
    </source>
</evidence>
<dbReference type="GO" id="GO:0005525">
    <property type="term" value="F:GTP binding"/>
    <property type="evidence" value="ECO:0007669"/>
    <property type="project" value="UniProtKB-UniRule"/>
</dbReference>
<dbReference type="EC" id="3.6.1.-" evidence="10"/>
<evidence type="ECO:0000256" key="9">
    <source>
        <dbReference type="ARBA" id="ARBA00023134"/>
    </source>
</evidence>
<proteinExistence type="inferred from homology"/>
<evidence type="ECO:0000259" key="12">
    <source>
        <dbReference type="PROSITE" id="PS51721"/>
    </source>
</evidence>
<dbReference type="OrthoDB" id="9809485at2"/>
<dbReference type="Gene3D" id="3.40.50.300">
    <property type="entry name" value="P-loop containing nucleotide triphosphate hydrolases"/>
    <property type="match status" value="1"/>
</dbReference>
<dbReference type="InterPro" id="IPR027417">
    <property type="entry name" value="P-loop_NTPase"/>
</dbReference>
<dbReference type="PROSITE" id="PS51721">
    <property type="entry name" value="G_CP"/>
    <property type="match status" value="1"/>
</dbReference>
<dbReference type="Gene3D" id="1.10.40.50">
    <property type="entry name" value="Probable gtpase engc, domain 3"/>
    <property type="match status" value="1"/>
</dbReference>
<keyword evidence="5 10" id="KW-0547">Nucleotide-binding</keyword>
<dbReference type="GO" id="GO:0046872">
    <property type="term" value="F:metal ion binding"/>
    <property type="evidence" value="ECO:0007669"/>
    <property type="project" value="UniProtKB-KW"/>
</dbReference>
<dbReference type="SUPFAM" id="SSF52540">
    <property type="entry name" value="P-loop containing nucleoside triphosphate hydrolases"/>
    <property type="match status" value="1"/>
</dbReference>
<dbReference type="GO" id="GO:0019843">
    <property type="term" value="F:rRNA binding"/>
    <property type="evidence" value="ECO:0007669"/>
    <property type="project" value="UniProtKB-KW"/>
</dbReference>
<comment type="caution">
    <text evidence="13">The sequence shown here is derived from an EMBL/GenBank/DDBJ whole genome shotgun (WGS) entry which is preliminary data.</text>
</comment>
<dbReference type="GO" id="GO:0042274">
    <property type="term" value="P:ribosomal small subunit biogenesis"/>
    <property type="evidence" value="ECO:0007669"/>
    <property type="project" value="UniProtKB-UniRule"/>
</dbReference>
<dbReference type="EMBL" id="QNRX01000020">
    <property type="protein sequence ID" value="RBP59099.1"/>
    <property type="molecule type" value="Genomic_DNA"/>
</dbReference>
<evidence type="ECO:0000256" key="4">
    <source>
        <dbReference type="ARBA" id="ARBA00022730"/>
    </source>
</evidence>
<dbReference type="CDD" id="cd01854">
    <property type="entry name" value="YjeQ_EngC"/>
    <property type="match status" value="1"/>
</dbReference>
<feature type="binding site" evidence="10">
    <location>
        <position position="286"/>
    </location>
    <ligand>
        <name>Zn(2+)</name>
        <dbReference type="ChEBI" id="CHEBI:29105"/>
    </ligand>
</feature>
<keyword evidence="3 10" id="KW-0479">Metal-binding</keyword>
<sequence>MNKINMENIGLTEKFVQDSKIYKDLYIGRVSSQYKNVFKVITKNGEIVAEISGKFHYNVKEHSEYPSVGDFVMIDRTDNLQGNGIIHHILPRKSAFIRKTAGSKEDIQVVATNIDTVLICMSLNNDFNLRRLERYLAIAWDSGATPVIVLTKSDLCKEVDIRLNEIYSIAIGVDVLVTTSTSDEGYQSLKKYLSSGKTVAFIGSSGVGKSTLINCLLGESILGTNGIRNDDKGRHTTTRRELMVLPNLGVVIDTPGMRELGIISADLTKSFSDIDKLASECRFNDCTHKNEPNCAVQEAVKNGTLSAERLESYWKLQKETRYEGLNSKMIEKEKVNEMFSGMGGMKNARKFIKEQNRKKRR</sequence>
<feature type="binding site" evidence="10">
    <location>
        <position position="288"/>
    </location>
    <ligand>
        <name>Zn(2+)</name>
        <dbReference type="ChEBI" id="CHEBI:29105"/>
    </ligand>
</feature>
<evidence type="ECO:0000313" key="14">
    <source>
        <dbReference type="Proteomes" id="UP000253490"/>
    </source>
</evidence>